<dbReference type="SUPFAM" id="SSF46689">
    <property type="entry name" value="Homeodomain-like"/>
    <property type="match status" value="1"/>
</dbReference>
<organism evidence="3 4">
    <name type="scientific">Aspergillus udagawae</name>
    <dbReference type="NCBI Taxonomy" id="91492"/>
    <lineage>
        <taxon>Eukaryota</taxon>
        <taxon>Fungi</taxon>
        <taxon>Dikarya</taxon>
        <taxon>Ascomycota</taxon>
        <taxon>Pezizomycotina</taxon>
        <taxon>Eurotiomycetes</taxon>
        <taxon>Eurotiomycetidae</taxon>
        <taxon>Eurotiales</taxon>
        <taxon>Aspergillaceae</taxon>
        <taxon>Aspergillus</taxon>
        <taxon>Aspergillus subgen. Fumigati</taxon>
    </lineage>
</organism>
<dbReference type="PROSITE" id="PS50090">
    <property type="entry name" value="MYB_LIKE"/>
    <property type="match status" value="1"/>
</dbReference>
<dbReference type="SMART" id="SM00717">
    <property type="entry name" value="SANT"/>
    <property type="match status" value="1"/>
</dbReference>
<feature type="compositionally biased region" description="Polar residues" evidence="1">
    <location>
        <begin position="150"/>
        <end position="160"/>
    </location>
</feature>
<feature type="compositionally biased region" description="Polar residues" evidence="1">
    <location>
        <begin position="245"/>
        <end position="259"/>
    </location>
</feature>
<feature type="compositionally biased region" description="Acidic residues" evidence="1">
    <location>
        <begin position="120"/>
        <end position="138"/>
    </location>
</feature>
<dbReference type="CDD" id="cd00167">
    <property type="entry name" value="SANT"/>
    <property type="match status" value="1"/>
</dbReference>
<dbReference type="Gene3D" id="1.10.10.60">
    <property type="entry name" value="Homeodomain-like"/>
    <property type="match status" value="1"/>
</dbReference>
<dbReference type="RefSeq" id="XP_043147889.1">
    <property type="nucleotide sequence ID" value="XM_043291954.1"/>
</dbReference>
<name>A0A8E0QXK9_9EURO</name>
<evidence type="ECO:0000256" key="1">
    <source>
        <dbReference type="SAM" id="MobiDB-lite"/>
    </source>
</evidence>
<feature type="region of interest" description="Disordered" evidence="1">
    <location>
        <begin position="395"/>
        <end position="415"/>
    </location>
</feature>
<dbReference type="InterPro" id="IPR001005">
    <property type="entry name" value="SANT/Myb"/>
</dbReference>
<dbReference type="GeneID" id="66994538"/>
<protein>
    <recommendedName>
        <fullName evidence="2">Myb-like domain-containing protein</fullName>
    </recommendedName>
</protein>
<reference evidence="3" key="1">
    <citation type="journal article" date="2015" name="Genome Announc.">
        <title>Draft Genome Sequence of the Pathogenic Filamentous Fungus Aspergillus udagawae Strain IFM 46973T.</title>
        <authorList>
            <person name="Kusuya Y."/>
            <person name="Takahashi-Nakaguchi A."/>
            <person name="Takahashi H."/>
            <person name="Yaguchi T."/>
        </authorList>
    </citation>
    <scope>NUCLEOTIDE SEQUENCE</scope>
    <source>
        <strain evidence="3">IFM 46973</strain>
    </source>
</reference>
<feature type="compositionally biased region" description="Basic and acidic residues" evidence="1">
    <location>
        <begin position="235"/>
        <end position="244"/>
    </location>
</feature>
<evidence type="ECO:0000313" key="3">
    <source>
        <dbReference type="EMBL" id="GIC90623.1"/>
    </source>
</evidence>
<feature type="compositionally biased region" description="Basic and acidic residues" evidence="1">
    <location>
        <begin position="395"/>
        <end position="404"/>
    </location>
</feature>
<evidence type="ECO:0000259" key="2">
    <source>
        <dbReference type="PROSITE" id="PS50090"/>
    </source>
</evidence>
<dbReference type="InterPro" id="IPR009057">
    <property type="entry name" value="Homeodomain-like_sf"/>
</dbReference>
<evidence type="ECO:0000313" key="4">
    <source>
        <dbReference type="Proteomes" id="UP000036893"/>
    </source>
</evidence>
<feature type="domain" description="Myb-like" evidence="2">
    <location>
        <begin position="4"/>
        <end position="55"/>
    </location>
</feature>
<dbReference type="EMBL" id="BBXM02000005">
    <property type="protein sequence ID" value="GIC90623.1"/>
    <property type="molecule type" value="Genomic_DNA"/>
</dbReference>
<feature type="compositionally biased region" description="Polar residues" evidence="1">
    <location>
        <begin position="65"/>
        <end position="91"/>
    </location>
</feature>
<feature type="compositionally biased region" description="Low complexity" evidence="1">
    <location>
        <begin position="215"/>
        <end position="226"/>
    </location>
</feature>
<reference evidence="3" key="2">
    <citation type="submission" date="2021-01" db="EMBL/GenBank/DDBJ databases">
        <title>Pan-genome distribution and transcriptional activeness of fungal secondary metabolism genes in Aspergillus section Fumigati.</title>
        <authorList>
            <person name="Takahashi H."/>
            <person name="Umemura M."/>
            <person name="Ninomiya A."/>
            <person name="Kusuya Y."/>
            <person name="Urayama S."/>
            <person name="Shimizu M."/>
            <person name="Watanabe A."/>
            <person name="Kamei K."/>
            <person name="Yaguchi T."/>
            <person name="Hagiwara D."/>
        </authorList>
    </citation>
    <scope>NUCLEOTIDE SEQUENCE</scope>
    <source>
        <strain evidence="3">IFM 46973</strain>
    </source>
</reference>
<dbReference type="Proteomes" id="UP000036893">
    <property type="component" value="Unassembled WGS sequence"/>
</dbReference>
<gene>
    <name evidence="3" type="ORF">Aud_007061</name>
</gene>
<dbReference type="AlphaFoldDB" id="A0A8E0QXK9"/>
<proteinExistence type="predicted"/>
<accession>A0A8E0QXK9</accession>
<feature type="compositionally biased region" description="Polar residues" evidence="1">
    <location>
        <begin position="267"/>
        <end position="281"/>
    </location>
</feature>
<feature type="region of interest" description="Disordered" evidence="1">
    <location>
        <begin position="59"/>
        <end position="319"/>
    </location>
</feature>
<comment type="caution">
    <text evidence="3">The sequence shown here is derived from an EMBL/GenBank/DDBJ whole genome shotgun (WGS) entry which is preliminary data.</text>
</comment>
<sequence length="457" mass="50352">MRRITKVSRTRWSESEKLRLLNYRDSHPDLLWDQIKQAFPGRSGNALCKQYSDLKIQREKDAQKKANNGNKATEEMANNQNKVTNTTQLSNKNKRLMDLEGDDETLPRKQPKTGDAAANTDDDPDFDPSEGTDSDGGDIDPGGDIGRSPTARQLRNTPRKQLNDIVVRSASGLKRPSKITKLQFTGRPGARGSFSTTPASPDPCTLQDAKKSTKTTKTTKPASASSQPTLSGSHSPEKAAETNKSKATSGIASLVQRTRPSLPPATNRHSAQNQQPTANKHSPSKPEQEMAPRPPSPPPSATTVPMEAGNNGYPPMQHGAHLLFQAATAMTDLPIERARNAQLEENNDFLMKELLELKEKEAEWKQEIEGLKVNNRNLESDLKKQTDQVKKLEDELKEMSEKKNQGAPDSANGATNTKCEHCLEHITRLNALTEQNKKIKQRCKVLAEAFAAGNDQA</sequence>